<name>A0A2G5K6M2_9RHOB</name>
<feature type="transmembrane region" description="Helical" evidence="1">
    <location>
        <begin position="27"/>
        <end position="45"/>
    </location>
</feature>
<reference evidence="2 3" key="1">
    <citation type="submission" date="2016-08" db="EMBL/GenBank/DDBJ databases">
        <title>Draft genome of Amylibacter sp. strain 4G11.</title>
        <authorList>
            <person name="Wong S.-K."/>
            <person name="Hamasaki K."/>
            <person name="Yoshizawa S."/>
        </authorList>
    </citation>
    <scope>NUCLEOTIDE SEQUENCE [LARGE SCALE GENOMIC DNA]</scope>
    <source>
        <strain evidence="2 3">4G11</strain>
    </source>
</reference>
<dbReference type="AlphaFoldDB" id="A0A2G5K6M2"/>
<keyword evidence="1" id="KW-0472">Membrane</keyword>
<feature type="transmembrane region" description="Helical" evidence="1">
    <location>
        <begin position="104"/>
        <end position="122"/>
    </location>
</feature>
<feature type="transmembrane region" description="Helical" evidence="1">
    <location>
        <begin position="70"/>
        <end position="92"/>
    </location>
</feature>
<gene>
    <name evidence="2" type="ORF">BFP76_03825</name>
</gene>
<keyword evidence="1" id="KW-0812">Transmembrane</keyword>
<organism evidence="2 3">
    <name type="scientific">Paramylibacter kogurei</name>
    <dbReference type="NCBI Taxonomy" id="1889778"/>
    <lineage>
        <taxon>Bacteria</taxon>
        <taxon>Pseudomonadati</taxon>
        <taxon>Pseudomonadota</taxon>
        <taxon>Alphaproteobacteria</taxon>
        <taxon>Rhodobacterales</taxon>
        <taxon>Paracoccaceae</taxon>
        <taxon>Paramylibacter</taxon>
    </lineage>
</organism>
<dbReference type="EMBL" id="MDGM01000012">
    <property type="protein sequence ID" value="PIB24354.1"/>
    <property type="molecule type" value="Genomic_DNA"/>
</dbReference>
<evidence type="ECO:0000313" key="2">
    <source>
        <dbReference type="EMBL" id="PIB24354.1"/>
    </source>
</evidence>
<dbReference type="Proteomes" id="UP000231516">
    <property type="component" value="Unassembled WGS sequence"/>
</dbReference>
<proteinExistence type="predicted"/>
<dbReference type="RefSeq" id="WP_099592680.1">
    <property type="nucleotide sequence ID" value="NZ_MDGM01000012.1"/>
</dbReference>
<evidence type="ECO:0000313" key="3">
    <source>
        <dbReference type="Proteomes" id="UP000231516"/>
    </source>
</evidence>
<keyword evidence="3" id="KW-1185">Reference proteome</keyword>
<keyword evidence="1" id="KW-1133">Transmembrane helix</keyword>
<sequence length="213" mass="22857">MTNTDTNLDTSAKIADQPARPAHVWEVVVGSFVGGAFLTIADLIFNKSNSITGKIVDFVTARNMIGLGQIWLELIAFGLMIGLGLGLCFVYRPQTRFGAFTRGSSVIAVLTGMNISATLMAGEAISQQLMLRGNVDVATEKPQAYGPLGLGTLLNGDSNAHLKNVPISGMISVNCKETLKVGREDYCPVDVEQLDAGVREQLQPAGQQIWFKK</sequence>
<protein>
    <submittedName>
        <fullName evidence="2">Uncharacterized protein</fullName>
    </submittedName>
</protein>
<comment type="caution">
    <text evidence="2">The sequence shown here is derived from an EMBL/GenBank/DDBJ whole genome shotgun (WGS) entry which is preliminary data.</text>
</comment>
<evidence type="ECO:0000256" key="1">
    <source>
        <dbReference type="SAM" id="Phobius"/>
    </source>
</evidence>
<accession>A0A2G5K6M2</accession>